<reference evidence="1 2" key="1">
    <citation type="journal article" date="2016" name="Genome Announc.">
        <title>Draft Genome Sequences of Five Rapidly Growing Mycobacterium Species, M. thermoresistibile, M. fortuitum subsp. acetamidolyticum, M. canariasense, M. brisbanense, and M. novocastrense.</title>
        <authorList>
            <person name="Katahira K."/>
            <person name="Ogura Y."/>
            <person name="Gotoh Y."/>
            <person name="Hayashi T."/>
        </authorList>
    </citation>
    <scope>NUCLEOTIDE SEQUENCE [LARGE SCALE GENOMIC DNA]</scope>
    <source>
        <strain evidence="1 2">JCM6368</strain>
    </source>
</reference>
<comment type="caution">
    <text evidence="1">The sequence shown here is derived from an EMBL/GenBank/DDBJ whole genome shotgun (WGS) entry which is preliminary data.</text>
</comment>
<proteinExistence type="predicted"/>
<name>A0A100WUA4_MYCFO</name>
<evidence type="ECO:0000313" key="2">
    <source>
        <dbReference type="Proteomes" id="UP000069705"/>
    </source>
</evidence>
<evidence type="ECO:0008006" key="3">
    <source>
        <dbReference type="Google" id="ProtNLM"/>
    </source>
</evidence>
<dbReference type="Proteomes" id="UP000069705">
    <property type="component" value="Unassembled WGS sequence"/>
</dbReference>
<protein>
    <recommendedName>
        <fullName evidence="3">GAF domain-containing protein</fullName>
    </recommendedName>
</protein>
<organism evidence="1 2">
    <name type="scientific">Mycolicibacterium fortuitum subsp. acetamidolyticum</name>
    <dbReference type="NCBI Taxonomy" id="144550"/>
    <lineage>
        <taxon>Bacteria</taxon>
        <taxon>Bacillati</taxon>
        <taxon>Actinomycetota</taxon>
        <taxon>Actinomycetes</taxon>
        <taxon>Mycobacteriales</taxon>
        <taxon>Mycobacteriaceae</taxon>
        <taxon>Mycolicibacterium</taxon>
    </lineage>
</organism>
<dbReference type="EMBL" id="BCSZ01000045">
    <property type="protein sequence ID" value="GAT04462.1"/>
    <property type="molecule type" value="Genomic_DNA"/>
</dbReference>
<accession>A0A100WUA4</accession>
<evidence type="ECO:0000313" key="1">
    <source>
        <dbReference type="EMBL" id="GAT04462.1"/>
    </source>
</evidence>
<dbReference type="AlphaFoldDB" id="A0A100WUA4"/>
<reference evidence="2" key="2">
    <citation type="submission" date="2016-02" db="EMBL/GenBank/DDBJ databases">
        <title>Draft genome sequence of five rapidly growing Mycobacterium species.</title>
        <authorList>
            <person name="Katahira K."/>
            <person name="Gotou Y."/>
            <person name="Iida K."/>
            <person name="Ogura Y."/>
            <person name="Hayashi T."/>
        </authorList>
    </citation>
    <scope>NUCLEOTIDE SEQUENCE [LARGE SCALE GENOMIC DNA]</scope>
    <source>
        <strain evidence="2">JCM6368</strain>
    </source>
</reference>
<sequence length="232" mass="25438">MLVTLGVIAAVAVILDKVADHHSGKIDVITTAGQEKAGVRAIHRISSLLEEVHQLRFVGQEAAPTLVEVLRRGSLAMVASAPIVGQGVRASYYRLSEDADGYRSLVHVKSFGRQDEALTRFSEREDPNREIWDCMDQPDTECKIRSEPEAVQGLDWASRRYKTFVTVPIKAANKVSFGMLTMNASEVGDLTELDRVCAIAMARVLAMADAELLDHVEMNTLAQKEAERGSSS</sequence>
<gene>
    <name evidence="1" type="ORF">RMCFA_4573</name>
</gene>